<accession>A0A0C3C132</accession>
<evidence type="ECO:0000313" key="2">
    <source>
        <dbReference type="EMBL" id="KIM37979.1"/>
    </source>
</evidence>
<dbReference type="HOGENOM" id="CLU_2306487_0_0_1"/>
<feature type="signal peptide" evidence="1">
    <location>
        <begin position="1"/>
        <end position="19"/>
    </location>
</feature>
<sequence length="100" mass="10936">MVSLKTALLTLASVVAVNADWHVAFTYADGGQITSHGFVNSGCVNFSKTNSDIVTVYFENNINTDTLELYHQQGCKALAYTAGPGSSNVPDQRYFSYRVY</sequence>
<reference evidence="3" key="2">
    <citation type="submission" date="2015-01" db="EMBL/GenBank/DDBJ databases">
        <title>Evolutionary Origins and Diversification of the Mycorrhizal Mutualists.</title>
        <authorList>
            <consortium name="DOE Joint Genome Institute"/>
            <consortium name="Mycorrhizal Genomics Consortium"/>
            <person name="Kohler A."/>
            <person name="Kuo A."/>
            <person name="Nagy L.G."/>
            <person name="Floudas D."/>
            <person name="Copeland A."/>
            <person name="Barry K.W."/>
            <person name="Cichocki N."/>
            <person name="Veneault-Fourrey C."/>
            <person name="LaButti K."/>
            <person name="Lindquist E.A."/>
            <person name="Lipzen A."/>
            <person name="Lundell T."/>
            <person name="Morin E."/>
            <person name="Murat C."/>
            <person name="Riley R."/>
            <person name="Ohm R."/>
            <person name="Sun H."/>
            <person name="Tunlid A."/>
            <person name="Henrissat B."/>
            <person name="Grigoriev I.V."/>
            <person name="Hibbett D.S."/>
            <person name="Martin F."/>
        </authorList>
    </citation>
    <scope>NUCLEOTIDE SEQUENCE [LARGE SCALE GENOMIC DNA]</scope>
    <source>
        <strain evidence="3">h7</strain>
    </source>
</reference>
<feature type="chain" id="PRO_5002175878" evidence="1">
    <location>
        <begin position="20"/>
        <end position="100"/>
    </location>
</feature>
<protein>
    <submittedName>
        <fullName evidence="2">Uncharacterized protein</fullName>
    </submittedName>
</protein>
<dbReference type="Proteomes" id="UP000053424">
    <property type="component" value="Unassembled WGS sequence"/>
</dbReference>
<keyword evidence="3" id="KW-1185">Reference proteome</keyword>
<dbReference type="EMBL" id="KN831793">
    <property type="protein sequence ID" value="KIM37979.1"/>
    <property type="molecule type" value="Genomic_DNA"/>
</dbReference>
<name>A0A0C3C132_HEBCY</name>
<evidence type="ECO:0000313" key="3">
    <source>
        <dbReference type="Proteomes" id="UP000053424"/>
    </source>
</evidence>
<gene>
    <name evidence="2" type="ORF">M413DRAFT_249217</name>
</gene>
<proteinExistence type="predicted"/>
<organism evidence="2 3">
    <name type="scientific">Hebeloma cylindrosporum</name>
    <dbReference type="NCBI Taxonomy" id="76867"/>
    <lineage>
        <taxon>Eukaryota</taxon>
        <taxon>Fungi</taxon>
        <taxon>Dikarya</taxon>
        <taxon>Basidiomycota</taxon>
        <taxon>Agaricomycotina</taxon>
        <taxon>Agaricomycetes</taxon>
        <taxon>Agaricomycetidae</taxon>
        <taxon>Agaricales</taxon>
        <taxon>Agaricineae</taxon>
        <taxon>Hymenogastraceae</taxon>
        <taxon>Hebeloma</taxon>
    </lineage>
</organism>
<dbReference type="AlphaFoldDB" id="A0A0C3C132"/>
<dbReference type="OrthoDB" id="5361929at2759"/>
<reference evidence="2 3" key="1">
    <citation type="submission" date="2014-04" db="EMBL/GenBank/DDBJ databases">
        <authorList>
            <consortium name="DOE Joint Genome Institute"/>
            <person name="Kuo A."/>
            <person name="Gay G."/>
            <person name="Dore J."/>
            <person name="Kohler A."/>
            <person name="Nagy L.G."/>
            <person name="Floudas D."/>
            <person name="Copeland A."/>
            <person name="Barry K.W."/>
            <person name="Cichocki N."/>
            <person name="Veneault-Fourrey C."/>
            <person name="LaButti K."/>
            <person name="Lindquist E.A."/>
            <person name="Lipzen A."/>
            <person name="Lundell T."/>
            <person name="Morin E."/>
            <person name="Murat C."/>
            <person name="Sun H."/>
            <person name="Tunlid A."/>
            <person name="Henrissat B."/>
            <person name="Grigoriev I.V."/>
            <person name="Hibbett D.S."/>
            <person name="Martin F."/>
            <person name="Nordberg H.P."/>
            <person name="Cantor M.N."/>
            <person name="Hua S.X."/>
        </authorList>
    </citation>
    <scope>NUCLEOTIDE SEQUENCE [LARGE SCALE GENOMIC DNA]</scope>
    <source>
        <strain evidence="3">h7</strain>
    </source>
</reference>
<keyword evidence="1" id="KW-0732">Signal</keyword>
<evidence type="ECO:0000256" key="1">
    <source>
        <dbReference type="SAM" id="SignalP"/>
    </source>
</evidence>